<comment type="caution">
    <text evidence="1">The sequence shown here is derived from an EMBL/GenBank/DDBJ whole genome shotgun (WGS) entry which is preliminary data.</text>
</comment>
<sequence>MVVRIEDVQFGEIRIRDEPWPYRGPEGRLYVLEFSSGWVKVGQSTSLSDRIDTLRGAFRRAHGWEITRQWSSGPLSTEKRHPNTRHAELDDAERRVLRHARSQYFQLSDWMPTGVNGETETFLGVSFGNLVAYTDVVVRCTGTG</sequence>
<evidence type="ECO:0000313" key="1">
    <source>
        <dbReference type="EMBL" id="GAA4482396.1"/>
    </source>
</evidence>
<dbReference type="EMBL" id="BAABFB010000050">
    <property type="protein sequence ID" value="GAA4482396.1"/>
    <property type="molecule type" value="Genomic_DNA"/>
</dbReference>
<gene>
    <name evidence="1" type="ORF">GCM10023094_32240</name>
</gene>
<evidence type="ECO:0000313" key="2">
    <source>
        <dbReference type="Proteomes" id="UP001501183"/>
    </source>
</evidence>
<reference evidence="2" key="1">
    <citation type="journal article" date="2019" name="Int. J. Syst. Evol. Microbiol.">
        <title>The Global Catalogue of Microorganisms (GCM) 10K type strain sequencing project: providing services to taxonomists for standard genome sequencing and annotation.</title>
        <authorList>
            <consortium name="The Broad Institute Genomics Platform"/>
            <consortium name="The Broad Institute Genome Sequencing Center for Infectious Disease"/>
            <person name="Wu L."/>
            <person name="Ma J."/>
        </authorList>
    </citation>
    <scope>NUCLEOTIDE SEQUENCE [LARGE SCALE GENOMIC DNA]</scope>
    <source>
        <strain evidence="2">JCM 32206</strain>
    </source>
</reference>
<accession>A0ABP8P8Y3</accession>
<protein>
    <recommendedName>
        <fullName evidence="3">Meiotically Up-regulated Gene 113 (MUG113) protein</fullName>
    </recommendedName>
</protein>
<keyword evidence="2" id="KW-1185">Reference proteome</keyword>
<evidence type="ECO:0008006" key="3">
    <source>
        <dbReference type="Google" id="ProtNLM"/>
    </source>
</evidence>
<proteinExistence type="predicted"/>
<dbReference type="Proteomes" id="UP001501183">
    <property type="component" value="Unassembled WGS sequence"/>
</dbReference>
<organism evidence="1 2">
    <name type="scientific">Rhodococcus olei</name>
    <dbReference type="NCBI Taxonomy" id="2161675"/>
    <lineage>
        <taxon>Bacteria</taxon>
        <taxon>Bacillati</taxon>
        <taxon>Actinomycetota</taxon>
        <taxon>Actinomycetes</taxon>
        <taxon>Mycobacteriales</taxon>
        <taxon>Nocardiaceae</taxon>
        <taxon>Rhodococcus</taxon>
    </lineage>
</organism>
<name>A0ABP8P8Y3_9NOCA</name>